<organism evidence="1 2">
    <name type="scientific">Ensete ventricosum</name>
    <name type="common">Abyssinian banana</name>
    <name type="synonym">Musa ensete</name>
    <dbReference type="NCBI Taxonomy" id="4639"/>
    <lineage>
        <taxon>Eukaryota</taxon>
        <taxon>Viridiplantae</taxon>
        <taxon>Streptophyta</taxon>
        <taxon>Embryophyta</taxon>
        <taxon>Tracheophyta</taxon>
        <taxon>Spermatophyta</taxon>
        <taxon>Magnoliopsida</taxon>
        <taxon>Liliopsida</taxon>
        <taxon>Zingiberales</taxon>
        <taxon>Musaceae</taxon>
        <taxon>Ensete</taxon>
    </lineage>
</organism>
<name>A0A426YIR7_ENSVE</name>
<reference evidence="1 2" key="1">
    <citation type="journal article" date="2014" name="Agronomy (Basel)">
        <title>A Draft Genome Sequence for Ensete ventricosum, the Drought-Tolerant Tree Against Hunger.</title>
        <authorList>
            <person name="Harrison J."/>
            <person name="Moore K.A."/>
            <person name="Paszkiewicz K."/>
            <person name="Jones T."/>
            <person name="Grant M."/>
            <person name="Ambacheew D."/>
            <person name="Muzemil S."/>
            <person name="Studholme D.J."/>
        </authorList>
    </citation>
    <scope>NUCLEOTIDE SEQUENCE [LARGE SCALE GENOMIC DNA]</scope>
</reference>
<accession>A0A426YIR7</accession>
<evidence type="ECO:0000313" key="2">
    <source>
        <dbReference type="Proteomes" id="UP000287651"/>
    </source>
</evidence>
<sequence length="97" mass="10732">MAQWPSMSIVDELSELLWDNNSLSQKEFYQLKLTASSVLDLEVEHLLQVGISSGAAAAAAIRVAQRPENEGKLIVVSTHFLSSESITRILLYVTCLR</sequence>
<proteinExistence type="predicted"/>
<dbReference type="InterPro" id="IPR036052">
    <property type="entry name" value="TrpB-like_PALP_sf"/>
</dbReference>
<dbReference type="Gene3D" id="3.40.50.1100">
    <property type="match status" value="1"/>
</dbReference>
<evidence type="ECO:0000313" key="1">
    <source>
        <dbReference type="EMBL" id="RRT51618.1"/>
    </source>
</evidence>
<dbReference type="Proteomes" id="UP000287651">
    <property type="component" value="Unassembled WGS sequence"/>
</dbReference>
<protein>
    <submittedName>
        <fullName evidence="1">Uncharacterized protein</fullName>
    </submittedName>
</protein>
<gene>
    <name evidence="1" type="ORF">B296_00039850</name>
</gene>
<dbReference type="EMBL" id="AMZH03012127">
    <property type="protein sequence ID" value="RRT51618.1"/>
    <property type="molecule type" value="Genomic_DNA"/>
</dbReference>
<comment type="caution">
    <text evidence="1">The sequence shown here is derived from an EMBL/GenBank/DDBJ whole genome shotgun (WGS) entry which is preliminary data.</text>
</comment>
<dbReference type="AlphaFoldDB" id="A0A426YIR7"/>